<keyword evidence="9" id="KW-0406">Ion transport</keyword>
<dbReference type="PANTHER" id="PTHR11827">
    <property type="entry name" value="SOLUTE CARRIER FAMILY 12, CATION COTRANSPORTERS"/>
    <property type="match status" value="1"/>
</dbReference>
<keyword evidence="5 15" id="KW-0812">Transmembrane</keyword>
<evidence type="ECO:0000313" key="18">
    <source>
        <dbReference type="Proteomes" id="UP001266305"/>
    </source>
</evidence>
<comment type="caution">
    <text evidence="17">The sequence shown here is derived from an EMBL/GenBank/DDBJ whole genome shotgun (WGS) entry which is preliminary data.</text>
</comment>
<feature type="transmembrane region" description="Helical" evidence="15">
    <location>
        <begin position="46"/>
        <end position="65"/>
    </location>
</feature>
<evidence type="ECO:0000256" key="14">
    <source>
        <dbReference type="ARBA" id="ARBA00047825"/>
    </source>
</evidence>
<dbReference type="InterPro" id="IPR004841">
    <property type="entry name" value="AA-permease/SLC12A_dom"/>
</dbReference>
<comment type="similarity">
    <text evidence="13">Belongs to the SLC12A transporter family. K/Cl co-transporter subfamily.</text>
</comment>
<feature type="transmembrane region" description="Helical" evidence="15">
    <location>
        <begin position="220"/>
        <end position="241"/>
    </location>
</feature>
<evidence type="ECO:0000256" key="6">
    <source>
        <dbReference type="ARBA" id="ARBA00022847"/>
    </source>
</evidence>
<dbReference type="EMBL" id="JASSZA010000005">
    <property type="protein sequence ID" value="KAK2110073.1"/>
    <property type="molecule type" value="Genomic_DNA"/>
</dbReference>
<keyword evidence="6" id="KW-0769">Symport</keyword>
<protein>
    <recommendedName>
        <fullName evidence="16">Amino acid permease/ SLC12A domain-containing protein</fullName>
    </recommendedName>
</protein>
<evidence type="ECO:0000256" key="2">
    <source>
        <dbReference type="ARBA" id="ARBA00022475"/>
    </source>
</evidence>
<feature type="transmembrane region" description="Helical" evidence="15">
    <location>
        <begin position="186"/>
        <end position="208"/>
    </location>
</feature>
<keyword evidence="6" id="KW-0813">Transport</keyword>
<dbReference type="Gene3D" id="1.20.1740.10">
    <property type="entry name" value="Amino acid/polyamine transporter I"/>
    <property type="match status" value="1"/>
</dbReference>
<dbReference type="PANTHER" id="PTHR11827:SF54">
    <property type="entry name" value="SOLUTE CARRIER FAMILY 12 MEMBER 5"/>
    <property type="match status" value="1"/>
</dbReference>
<evidence type="ECO:0000256" key="9">
    <source>
        <dbReference type="ARBA" id="ARBA00023065"/>
    </source>
</evidence>
<keyword evidence="7" id="KW-0630">Potassium</keyword>
<feature type="transmembrane region" description="Helical" evidence="15">
    <location>
        <begin position="20"/>
        <end position="39"/>
    </location>
</feature>
<evidence type="ECO:0000256" key="5">
    <source>
        <dbReference type="ARBA" id="ARBA00022692"/>
    </source>
</evidence>
<evidence type="ECO:0000256" key="10">
    <source>
        <dbReference type="ARBA" id="ARBA00023136"/>
    </source>
</evidence>
<proteinExistence type="inferred from homology"/>
<evidence type="ECO:0000256" key="3">
    <source>
        <dbReference type="ARBA" id="ARBA00022538"/>
    </source>
</evidence>
<evidence type="ECO:0000313" key="17">
    <source>
        <dbReference type="EMBL" id="KAK2110073.1"/>
    </source>
</evidence>
<dbReference type="InterPro" id="IPR000076">
    <property type="entry name" value="KCL_cotranspt"/>
</dbReference>
<comment type="catalytic activity">
    <reaction evidence="14">
        <text>K(+)(in) + chloride(in) = K(+)(out) + chloride(out)</text>
        <dbReference type="Rhea" id="RHEA:72427"/>
        <dbReference type="ChEBI" id="CHEBI:17996"/>
        <dbReference type="ChEBI" id="CHEBI:29103"/>
    </reaction>
</comment>
<accession>A0ABQ9VL32</accession>
<reference evidence="17 18" key="1">
    <citation type="submission" date="2023-05" db="EMBL/GenBank/DDBJ databases">
        <title>B98-5 Cell Line De Novo Hybrid Assembly: An Optical Mapping Approach.</title>
        <authorList>
            <person name="Kananen K."/>
            <person name="Auerbach J.A."/>
            <person name="Kautto E."/>
            <person name="Blachly J.S."/>
        </authorList>
    </citation>
    <scope>NUCLEOTIDE SEQUENCE [LARGE SCALE GENOMIC DNA]</scope>
    <source>
        <strain evidence="17">B95-8</strain>
        <tissue evidence="17">Cell line</tissue>
    </source>
</reference>
<evidence type="ECO:0000256" key="1">
    <source>
        <dbReference type="ARBA" id="ARBA00004141"/>
    </source>
</evidence>
<keyword evidence="12" id="KW-0868">Chloride</keyword>
<keyword evidence="2" id="KW-1003">Cell membrane</keyword>
<feature type="transmembrane region" description="Helical" evidence="15">
    <location>
        <begin position="277"/>
        <end position="300"/>
    </location>
</feature>
<keyword evidence="8 15" id="KW-1133">Transmembrane helix</keyword>
<evidence type="ECO:0000256" key="8">
    <source>
        <dbReference type="ARBA" id="ARBA00022989"/>
    </source>
</evidence>
<dbReference type="Proteomes" id="UP001266305">
    <property type="component" value="Unassembled WGS sequence"/>
</dbReference>
<gene>
    <name evidence="17" type="ORF">P7K49_009819</name>
</gene>
<evidence type="ECO:0000259" key="16">
    <source>
        <dbReference type="Pfam" id="PF00324"/>
    </source>
</evidence>
<sequence length="303" mass="32360">MAIFKAEDASGEAAAMLNNMRVYGTCVLTCMATVVFVGVKYVNKFALVFLGCVILSILAIYAGVIKSAFDPPNFPICLLGNRTLSRHGFDVCAKLAWEGNETVTTRLWGLFCSSRFLNATCDEYFTRNNVTEIQGIPGAASGLIKENLWSSYLTKGVIVERSGMTSVGLADGTPIDMDHPYVFSDMTSYFTLLVGIYFPSVTGIMAGSNRSGDLRDAQKSIPTGTILAIATTSAVCILHSYTGTTLGGGLEGGRLMLLPYLLVQEGWGGKVLNFGNFPLSSAADISSVVLFGACIEGVVLRDK</sequence>
<feature type="domain" description="Amino acid permease/ SLC12A" evidence="16">
    <location>
        <begin position="187"/>
        <end position="243"/>
    </location>
</feature>
<organism evidence="17 18">
    <name type="scientific">Saguinus oedipus</name>
    <name type="common">Cotton-top tamarin</name>
    <name type="synonym">Oedipomidas oedipus</name>
    <dbReference type="NCBI Taxonomy" id="9490"/>
    <lineage>
        <taxon>Eukaryota</taxon>
        <taxon>Metazoa</taxon>
        <taxon>Chordata</taxon>
        <taxon>Craniata</taxon>
        <taxon>Vertebrata</taxon>
        <taxon>Euteleostomi</taxon>
        <taxon>Mammalia</taxon>
        <taxon>Eutheria</taxon>
        <taxon>Euarchontoglires</taxon>
        <taxon>Primates</taxon>
        <taxon>Haplorrhini</taxon>
        <taxon>Platyrrhini</taxon>
        <taxon>Cebidae</taxon>
        <taxon>Callitrichinae</taxon>
        <taxon>Saguinus</taxon>
    </lineage>
</organism>
<dbReference type="Pfam" id="PF00324">
    <property type="entry name" value="AA_permease"/>
    <property type="match status" value="1"/>
</dbReference>
<comment type="subcellular location">
    <subcellularLocation>
        <location evidence="1">Membrane</location>
        <topology evidence="1">Multi-pass membrane protein</topology>
    </subcellularLocation>
</comment>
<dbReference type="InterPro" id="IPR004842">
    <property type="entry name" value="SLC12A_fam"/>
</dbReference>
<name>A0ABQ9VL32_SAGOE</name>
<evidence type="ECO:0000256" key="13">
    <source>
        <dbReference type="ARBA" id="ARBA00046331"/>
    </source>
</evidence>
<keyword evidence="3" id="KW-0633">Potassium transport</keyword>
<evidence type="ECO:0000256" key="11">
    <source>
        <dbReference type="ARBA" id="ARBA00023180"/>
    </source>
</evidence>
<keyword evidence="10 15" id="KW-0472">Membrane</keyword>
<evidence type="ECO:0000256" key="12">
    <source>
        <dbReference type="ARBA" id="ARBA00023214"/>
    </source>
</evidence>
<evidence type="ECO:0000256" key="7">
    <source>
        <dbReference type="ARBA" id="ARBA00022958"/>
    </source>
</evidence>
<evidence type="ECO:0000256" key="15">
    <source>
        <dbReference type="SAM" id="Phobius"/>
    </source>
</evidence>
<keyword evidence="4" id="KW-0597">Phosphoprotein</keyword>
<keyword evidence="18" id="KW-1185">Reference proteome</keyword>
<keyword evidence="11" id="KW-0325">Glycoprotein</keyword>
<dbReference type="PRINTS" id="PR01081">
    <property type="entry name" value="KCLTRNSPORT"/>
</dbReference>
<evidence type="ECO:0000256" key="4">
    <source>
        <dbReference type="ARBA" id="ARBA00022553"/>
    </source>
</evidence>